<evidence type="ECO:0000256" key="5">
    <source>
        <dbReference type="SAM" id="Coils"/>
    </source>
</evidence>
<keyword evidence="1" id="KW-0732">Signal</keyword>
<keyword evidence="5" id="KW-0175">Coiled coil</keyword>
<dbReference type="Gene3D" id="1.25.40.10">
    <property type="entry name" value="Tetratricopeptide repeat domain"/>
    <property type="match status" value="1"/>
</dbReference>
<dbReference type="InterPro" id="IPR039565">
    <property type="entry name" value="BamD-like"/>
</dbReference>
<gene>
    <name evidence="7" type="ORF">A7E78_08340</name>
</gene>
<dbReference type="SUPFAM" id="SSF48452">
    <property type="entry name" value="TPR-like"/>
    <property type="match status" value="1"/>
</dbReference>
<dbReference type="InterPro" id="IPR011990">
    <property type="entry name" value="TPR-like_helical_dom_sf"/>
</dbReference>
<dbReference type="PANTHER" id="PTHR44943">
    <property type="entry name" value="CELLULOSE SYNTHASE OPERON PROTEIN C"/>
    <property type="match status" value="1"/>
</dbReference>
<dbReference type="Proteomes" id="UP000182517">
    <property type="component" value="Chromosome"/>
</dbReference>
<evidence type="ECO:0000256" key="3">
    <source>
        <dbReference type="ARBA" id="ARBA00022803"/>
    </source>
</evidence>
<dbReference type="PANTHER" id="PTHR44943:SF8">
    <property type="entry name" value="TPR REPEAT-CONTAINING PROTEIN MJ0263"/>
    <property type="match status" value="1"/>
</dbReference>
<sequence length="213" mass="23671">MLSTVVFLGGCAIPPQTQNSPSVLKDIARLNNSQQQLDHRIDQLQQQLQLVEARLEEQQATTAKLQQLAAQKGTAGWQKAEQASTSKPTSAPQGSPTELYLKAFADYAAGRYQQAIKGFEAFVDNYPGNDYAGNAQYWLGECYYALEDYQQAATEFEKAAYQYPESGKAPEALWKMVPALRRMNQFEQARDALQLLLRRYPESPAAARAKAGS</sequence>
<feature type="domain" description="Outer membrane lipoprotein BamD-like" evidence="6">
    <location>
        <begin position="93"/>
        <end position="209"/>
    </location>
</feature>
<evidence type="ECO:0000313" key="7">
    <source>
        <dbReference type="EMBL" id="APG27842.1"/>
    </source>
</evidence>
<keyword evidence="2" id="KW-0677">Repeat</keyword>
<dbReference type="InterPro" id="IPR014162">
    <property type="entry name" value="CpoB_C"/>
</dbReference>
<dbReference type="NCBIfam" id="TIGR02795">
    <property type="entry name" value="tol_pal_ybgF"/>
    <property type="match status" value="1"/>
</dbReference>
<accession>A0A1L3GPI8</accession>
<evidence type="ECO:0000259" key="6">
    <source>
        <dbReference type="Pfam" id="PF13525"/>
    </source>
</evidence>
<evidence type="ECO:0000256" key="4">
    <source>
        <dbReference type="PROSITE-ProRule" id="PRU00339"/>
    </source>
</evidence>
<dbReference type="InterPro" id="IPR034706">
    <property type="entry name" value="CpoB"/>
</dbReference>
<dbReference type="Pfam" id="PF13525">
    <property type="entry name" value="YfiO"/>
    <property type="match status" value="1"/>
</dbReference>
<dbReference type="InterPro" id="IPR051685">
    <property type="entry name" value="Ycf3/AcsC/BcsC/TPR_MFPF"/>
</dbReference>
<evidence type="ECO:0000313" key="8">
    <source>
        <dbReference type="Proteomes" id="UP000182517"/>
    </source>
</evidence>
<feature type="repeat" description="TPR" evidence="4">
    <location>
        <begin position="133"/>
        <end position="166"/>
    </location>
</feature>
<evidence type="ECO:0000256" key="2">
    <source>
        <dbReference type="ARBA" id="ARBA00022737"/>
    </source>
</evidence>
<evidence type="ECO:0000256" key="1">
    <source>
        <dbReference type="ARBA" id="ARBA00022729"/>
    </source>
</evidence>
<protein>
    <submittedName>
        <fullName evidence="7">Tol-pal system protein YbgF</fullName>
    </submittedName>
</protein>
<dbReference type="KEGG" id="pef:A7E78_08340"/>
<keyword evidence="8" id="KW-1185">Reference proteome</keyword>
<dbReference type="STRING" id="1842532.A7E78_08340"/>
<keyword evidence="3 4" id="KW-0802">TPR repeat</keyword>
<dbReference type="PROSITE" id="PS50005">
    <property type="entry name" value="TPR"/>
    <property type="match status" value="1"/>
</dbReference>
<dbReference type="EMBL" id="CP015519">
    <property type="protein sequence ID" value="APG27842.1"/>
    <property type="molecule type" value="Genomic_DNA"/>
</dbReference>
<dbReference type="InterPro" id="IPR019734">
    <property type="entry name" value="TPR_rpt"/>
</dbReference>
<proteinExistence type="inferred from homology"/>
<reference evidence="7 8" key="1">
    <citation type="journal article" date="2017" name="Genome Announc.">
        <title>Complete Genome Sequences of Two Acetylene-Fermenting Pelobacter acetylenicus Strains.</title>
        <authorList>
            <person name="Sutton J.M."/>
            <person name="Baesman S.M."/>
            <person name="Fierst J.L."/>
            <person name="Poret-Peterson A.T."/>
            <person name="Oremland R.S."/>
            <person name="Dunlap D.S."/>
            <person name="Akob D.M."/>
        </authorList>
    </citation>
    <scope>NUCLEOTIDE SEQUENCE [LARGE SCALE GENOMIC DNA]</scope>
    <source>
        <strain evidence="7 8">SFB93</strain>
    </source>
</reference>
<feature type="coiled-coil region" evidence="5">
    <location>
        <begin position="27"/>
        <end position="68"/>
    </location>
</feature>
<organism evidence="7 8">
    <name type="scientific">Syntrophotalea acetylenivorans</name>
    <dbReference type="NCBI Taxonomy" id="1842532"/>
    <lineage>
        <taxon>Bacteria</taxon>
        <taxon>Pseudomonadati</taxon>
        <taxon>Thermodesulfobacteriota</taxon>
        <taxon>Desulfuromonadia</taxon>
        <taxon>Desulfuromonadales</taxon>
        <taxon>Syntrophotaleaceae</taxon>
        <taxon>Syntrophotalea</taxon>
    </lineage>
</organism>
<dbReference type="HAMAP" id="MF_02066">
    <property type="entry name" value="CpoB"/>
    <property type="match status" value="1"/>
</dbReference>
<name>A0A1L3GPI8_9BACT</name>
<dbReference type="AlphaFoldDB" id="A0A1L3GPI8"/>
<dbReference type="GO" id="GO:0051301">
    <property type="term" value="P:cell division"/>
    <property type="evidence" value="ECO:0007669"/>
    <property type="project" value="InterPro"/>
</dbReference>